<protein>
    <recommendedName>
        <fullName evidence="3">IPExxxVDY family protein</fullName>
    </recommendedName>
</protein>
<sequence>MNKQLWQDTFSVDFQLLAISSSLTDYQMAWHINERSNFSLKRVKDHFIELKKGHFLNTSCFQHQTDNISIKLLKNKLNESDAPQAFLIPEMKNIDYFLLIKDDTEELEILNVKSTLSKIKNVILIQVLDANRLKSVVNLMT</sequence>
<dbReference type="RefSeq" id="WP_085517029.1">
    <property type="nucleotide sequence ID" value="NZ_FXAW01000004.1"/>
</dbReference>
<dbReference type="EMBL" id="FXAW01000004">
    <property type="protein sequence ID" value="SMG33443.1"/>
    <property type="molecule type" value="Genomic_DNA"/>
</dbReference>
<proteinExistence type="predicted"/>
<evidence type="ECO:0008006" key="3">
    <source>
        <dbReference type="Google" id="ProtNLM"/>
    </source>
</evidence>
<dbReference type="InterPro" id="IPR047690">
    <property type="entry name" value="IPExxxVDY_fam"/>
</dbReference>
<evidence type="ECO:0000313" key="1">
    <source>
        <dbReference type="EMBL" id="SMG33443.1"/>
    </source>
</evidence>
<reference evidence="2" key="1">
    <citation type="submission" date="2017-04" db="EMBL/GenBank/DDBJ databases">
        <authorList>
            <person name="Varghese N."/>
            <person name="Submissions S."/>
        </authorList>
    </citation>
    <scope>NUCLEOTIDE SEQUENCE [LARGE SCALE GENOMIC DNA]</scope>
    <source>
        <strain evidence="2">DSM 4125</strain>
    </source>
</reference>
<accession>A0A1X7JYP4</accession>
<gene>
    <name evidence="1" type="ORF">SAMN05661096_02113</name>
</gene>
<keyword evidence="2" id="KW-1185">Reference proteome</keyword>
<dbReference type="OrthoDB" id="676614at2"/>
<organism evidence="1 2">
    <name type="scientific">Marivirga sericea</name>
    <dbReference type="NCBI Taxonomy" id="1028"/>
    <lineage>
        <taxon>Bacteria</taxon>
        <taxon>Pseudomonadati</taxon>
        <taxon>Bacteroidota</taxon>
        <taxon>Cytophagia</taxon>
        <taxon>Cytophagales</taxon>
        <taxon>Marivirgaceae</taxon>
        <taxon>Marivirga</taxon>
    </lineage>
</organism>
<dbReference type="STRING" id="1028.SAMN05661096_02113"/>
<dbReference type="AlphaFoldDB" id="A0A1X7JYP4"/>
<name>A0A1X7JYP4_9BACT</name>
<evidence type="ECO:0000313" key="2">
    <source>
        <dbReference type="Proteomes" id="UP000193804"/>
    </source>
</evidence>
<dbReference type="NCBIfam" id="NF033205">
    <property type="entry name" value="IPExxxVDY"/>
    <property type="match status" value="1"/>
</dbReference>
<dbReference type="Proteomes" id="UP000193804">
    <property type="component" value="Unassembled WGS sequence"/>
</dbReference>